<proteinExistence type="predicted"/>
<sequence>MFYASFITLALASAVTLTSAAITCTPYYRGQLIAYQSADSFATSRPAGYLTGVTDAQGRKILAIDGNGQPPPRLEMNFNACKSVVMKSVQEKSTVSIVSYGTVTGVKNPDKCLTAASVRKATGPTYVVSNTCTTTDTVAAQLPQWWKLTEQFGAGGTVKRYLTFSGAPAVTPAGGPDYGEYVLQSYKSKNVPTQLNGNANFLELLWTADFFNYQTPYTLGMGARLT</sequence>
<dbReference type="Proteomes" id="UP000077521">
    <property type="component" value="Unassembled WGS sequence"/>
</dbReference>
<evidence type="ECO:0000313" key="2">
    <source>
        <dbReference type="Proteomes" id="UP000077521"/>
    </source>
</evidence>
<protein>
    <submittedName>
        <fullName evidence="1">Uncharacterized protein</fullName>
    </submittedName>
</protein>
<keyword evidence="2" id="KW-1185">Reference proteome</keyword>
<organism evidence="1 2">
    <name type="scientific">Tilletia indica</name>
    <dbReference type="NCBI Taxonomy" id="43049"/>
    <lineage>
        <taxon>Eukaryota</taxon>
        <taxon>Fungi</taxon>
        <taxon>Dikarya</taxon>
        <taxon>Basidiomycota</taxon>
        <taxon>Ustilaginomycotina</taxon>
        <taxon>Exobasidiomycetes</taxon>
        <taxon>Tilletiales</taxon>
        <taxon>Tilletiaceae</taxon>
        <taxon>Tilletia</taxon>
    </lineage>
</organism>
<dbReference type="OrthoDB" id="3361923at2759"/>
<accession>A0A177TB35</accession>
<dbReference type="AlphaFoldDB" id="A0A177TB35"/>
<comment type="caution">
    <text evidence="1">The sequence shown here is derived from an EMBL/GenBank/DDBJ whole genome shotgun (WGS) entry which is preliminary data.</text>
</comment>
<evidence type="ECO:0000313" key="1">
    <source>
        <dbReference type="EMBL" id="KAE8239437.1"/>
    </source>
</evidence>
<dbReference type="EMBL" id="LWDF02001314">
    <property type="protein sequence ID" value="KAE8239437.1"/>
    <property type="molecule type" value="Genomic_DNA"/>
</dbReference>
<reference evidence="1" key="1">
    <citation type="submission" date="2016-04" db="EMBL/GenBank/DDBJ databases">
        <authorList>
            <person name="Nguyen H.D."/>
            <person name="Samba Siva P."/>
            <person name="Cullis J."/>
            <person name="Levesque C.A."/>
            <person name="Hambleton S."/>
        </authorList>
    </citation>
    <scope>NUCLEOTIDE SEQUENCE</scope>
    <source>
        <strain evidence="1">DAOMC 236416</strain>
    </source>
</reference>
<gene>
    <name evidence="1" type="ORF">A4X13_0g8203</name>
</gene>
<reference evidence="1" key="2">
    <citation type="journal article" date="2019" name="IMA Fungus">
        <title>Genome sequencing and comparison of five Tilletia species to identify candidate genes for the detection of regulated species infecting wheat.</title>
        <authorList>
            <person name="Nguyen H.D.T."/>
            <person name="Sultana T."/>
            <person name="Kesanakurti P."/>
            <person name="Hambleton S."/>
        </authorList>
    </citation>
    <scope>NUCLEOTIDE SEQUENCE</scope>
    <source>
        <strain evidence="1">DAOMC 236416</strain>
    </source>
</reference>
<name>A0A177TB35_9BASI</name>